<reference evidence="7 8" key="1">
    <citation type="submission" date="2015-01" db="EMBL/GenBank/DDBJ databases">
        <title>Draft genome sequence of Pedobacter sp. NL19 isolated from sludge of an effluent treatment pond in an abandoned uranium mine.</title>
        <authorList>
            <person name="Santos T."/>
            <person name="Caetano T."/>
            <person name="Covas C."/>
            <person name="Cruz A."/>
            <person name="Mendo S."/>
        </authorList>
    </citation>
    <scope>NUCLEOTIDE SEQUENCE [LARGE SCALE GENOMIC DNA]</scope>
    <source>
        <strain evidence="7 8">NL19</strain>
    </source>
</reference>
<evidence type="ECO:0000256" key="1">
    <source>
        <dbReference type="ARBA" id="ARBA00022645"/>
    </source>
</evidence>
<accession>A0A0D0GMZ4</accession>
<dbReference type="SUPFAM" id="SSF53474">
    <property type="entry name" value="alpha/beta-Hydrolases"/>
    <property type="match status" value="1"/>
</dbReference>
<evidence type="ECO:0000313" key="8">
    <source>
        <dbReference type="Proteomes" id="UP000032049"/>
    </source>
</evidence>
<keyword evidence="2" id="KW-0645">Protease</keyword>
<evidence type="ECO:0000256" key="6">
    <source>
        <dbReference type="SAM" id="SignalP"/>
    </source>
</evidence>
<dbReference type="RefSeq" id="WP_041880711.1">
    <property type="nucleotide sequence ID" value="NZ_CP157278.1"/>
</dbReference>
<feature type="chain" id="PRO_5002210808" evidence="6">
    <location>
        <begin position="21"/>
        <end position="515"/>
    </location>
</feature>
<name>A0A0D0GMZ4_9SPHI</name>
<protein>
    <submittedName>
        <fullName evidence="7">Carboxypeptidase</fullName>
    </submittedName>
</protein>
<dbReference type="OrthoDB" id="9770107at2"/>
<evidence type="ECO:0000256" key="4">
    <source>
        <dbReference type="ARBA" id="ARBA00022801"/>
    </source>
</evidence>
<evidence type="ECO:0000256" key="2">
    <source>
        <dbReference type="ARBA" id="ARBA00022670"/>
    </source>
</evidence>
<dbReference type="GO" id="GO:0006508">
    <property type="term" value="P:proteolysis"/>
    <property type="evidence" value="ECO:0007669"/>
    <property type="project" value="UniProtKB-KW"/>
</dbReference>
<dbReference type="STRING" id="1503925.TH53_08535"/>
<dbReference type="InterPro" id="IPR001563">
    <property type="entry name" value="Peptidase_S10"/>
</dbReference>
<organism evidence="7 8">
    <name type="scientific">Pedobacter lusitanus</name>
    <dbReference type="NCBI Taxonomy" id="1503925"/>
    <lineage>
        <taxon>Bacteria</taxon>
        <taxon>Pseudomonadati</taxon>
        <taxon>Bacteroidota</taxon>
        <taxon>Sphingobacteriia</taxon>
        <taxon>Sphingobacteriales</taxon>
        <taxon>Sphingobacteriaceae</taxon>
        <taxon>Pedobacter</taxon>
    </lineage>
</organism>
<dbReference type="Gene3D" id="3.40.50.1820">
    <property type="entry name" value="alpha/beta hydrolase"/>
    <property type="match status" value="1"/>
</dbReference>
<dbReference type="EMBL" id="JXRA01000032">
    <property type="protein sequence ID" value="KIO77565.1"/>
    <property type="molecule type" value="Genomic_DNA"/>
</dbReference>
<dbReference type="PANTHER" id="PTHR11802">
    <property type="entry name" value="SERINE PROTEASE FAMILY S10 SERINE CARBOXYPEPTIDASE"/>
    <property type="match status" value="1"/>
</dbReference>
<keyword evidence="3 6" id="KW-0732">Signal</keyword>
<sequence length="515" mass="57919">MKIFYTLILAGLCVCHSVNAQKMQPLKSVPETKKGDSSANNEVNSRNIVTESSVVTQHQVTIKGQRIPYKAVTGTLPVWDETGKAIAGLFYTYYERSDVKERSSRPLVISFNGGPGSASVWMHIAYTGPVLLNIDDEGYPVQPYGYTENKYSILDVADIVYIDPVNTGYSRAINKDIPGSKFFGVNADIKYLAEWINTFVTRNNRWGSPKFLIGESYGTTRVSGLALELQNSQWMYLNGVVLVSPTTLGIQRGDALSAALRLPYFAATAWYHKALKADLQQKTLSSLLPEVEQFTMNELIPALAKGSQLSDEQKKVMAAKMSAYSGITEKTILQHNLDVPADFFWKELLRDKGFTIGRLDSRYRGMDKQDAGDGPDYNAELSSWLHSFTPAINMYIRNELNYKTDLKYNMFGSVYPWDNTGNRTAENLRDAMSQNPSLHLLVQSGYFDGACDYFNAKYNLWQMDPAGKLKDRMSWEGYESGHMMYLRRADLQKGNDDLRDFIKKSLPKAGIASKF</sequence>
<keyword evidence="8" id="KW-1185">Reference proteome</keyword>
<dbReference type="InterPro" id="IPR029058">
    <property type="entry name" value="AB_hydrolase_fold"/>
</dbReference>
<gene>
    <name evidence="7" type="ORF">TH53_08535</name>
</gene>
<keyword evidence="5" id="KW-0325">Glycoprotein</keyword>
<dbReference type="Pfam" id="PF00450">
    <property type="entry name" value="Peptidase_S10"/>
    <property type="match status" value="1"/>
</dbReference>
<proteinExistence type="predicted"/>
<dbReference type="PANTHER" id="PTHR11802:SF3">
    <property type="entry name" value="RETINOID-INDUCIBLE SERINE CARBOXYPEPTIDASE"/>
    <property type="match status" value="1"/>
</dbReference>
<feature type="signal peptide" evidence="6">
    <location>
        <begin position="1"/>
        <end position="20"/>
    </location>
</feature>
<keyword evidence="1 7" id="KW-0121">Carboxypeptidase</keyword>
<evidence type="ECO:0000313" key="7">
    <source>
        <dbReference type="EMBL" id="KIO77565.1"/>
    </source>
</evidence>
<evidence type="ECO:0000256" key="3">
    <source>
        <dbReference type="ARBA" id="ARBA00022729"/>
    </source>
</evidence>
<dbReference type="GO" id="GO:0004185">
    <property type="term" value="F:serine-type carboxypeptidase activity"/>
    <property type="evidence" value="ECO:0007669"/>
    <property type="project" value="InterPro"/>
</dbReference>
<dbReference type="Proteomes" id="UP000032049">
    <property type="component" value="Unassembled WGS sequence"/>
</dbReference>
<evidence type="ECO:0000256" key="5">
    <source>
        <dbReference type="ARBA" id="ARBA00023180"/>
    </source>
</evidence>
<comment type="caution">
    <text evidence="7">The sequence shown here is derived from an EMBL/GenBank/DDBJ whole genome shotgun (WGS) entry which is preliminary data.</text>
</comment>
<dbReference type="AlphaFoldDB" id="A0A0D0GMZ4"/>
<keyword evidence="4" id="KW-0378">Hydrolase</keyword>